<gene>
    <name evidence="13" type="primary">gmk</name>
    <name evidence="15" type="ORF">SAMN02745176_02193</name>
</gene>
<dbReference type="HAMAP" id="MF_00328">
    <property type="entry name" value="Guanylate_kinase"/>
    <property type="match status" value="1"/>
</dbReference>
<dbReference type="AlphaFoldDB" id="A0A1M6G2Z4"/>
<sequence>MIDKKGLLIVISGPSAVGKGTICKELIKRNIENLEISISATTRKPRYNEVNGVNYHFISKETFESMVQQGEFLEYAQVYDNYYGTPKKYVIDRLSEGKDVILEIDIQGAKQVRENYKEGIFIFIMPPSYKELKNRIMKRGTEAQKDIEKRMKCAYEEIKQAEYYNYIVVNDDLYSAVEKIYCIITAEKCKLNRYHIDLSEFKEELL</sequence>
<evidence type="ECO:0000256" key="4">
    <source>
        <dbReference type="ARBA" id="ARBA00012961"/>
    </source>
</evidence>
<evidence type="ECO:0000256" key="5">
    <source>
        <dbReference type="ARBA" id="ARBA00016296"/>
    </source>
</evidence>
<evidence type="ECO:0000256" key="7">
    <source>
        <dbReference type="ARBA" id="ARBA00022679"/>
    </source>
</evidence>
<evidence type="ECO:0000256" key="8">
    <source>
        <dbReference type="ARBA" id="ARBA00022741"/>
    </source>
</evidence>
<dbReference type="PROSITE" id="PS50052">
    <property type="entry name" value="GUANYLATE_KINASE_2"/>
    <property type="match status" value="1"/>
</dbReference>
<evidence type="ECO:0000256" key="10">
    <source>
        <dbReference type="ARBA" id="ARBA00022840"/>
    </source>
</evidence>
<dbReference type="EMBL" id="FQZS01000014">
    <property type="protein sequence ID" value="SHJ04274.1"/>
    <property type="molecule type" value="Genomic_DNA"/>
</dbReference>
<reference evidence="15 16" key="1">
    <citation type="submission" date="2016-11" db="EMBL/GenBank/DDBJ databases">
        <authorList>
            <person name="Jaros S."/>
            <person name="Januszkiewicz K."/>
            <person name="Wedrychowicz H."/>
        </authorList>
    </citation>
    <scope>NUCLEOTIDE SEQUENCE [LARGE SCALE GENOMIC DNA]</scope>
    <source>
        <strain evidence="15 16">DSM 19022</strain>
    </source>
</reference>
<evidence type="ECO:0000256" key="11">
    <source>
        <dbReference type="ARBA" id="ARBA00030128"/>
    </source>
</evidence>
<organism evidence="15 16">
    <name type="scientific">Lutispora thermophila DSM 19022</name>
    <dbReference type="NCBI Taxonomy" id="1122184"/>
    <lineage>
        <taxon>Bacteria</taxon>
        <taxon>Bacillati</taxon>
        <taxon>Bacillota</taxon>
        <taxon>Clostridia</taxon>
        <taxon>Lutisporales</taxon>
        <taxon>Lutisporaceae</taxon>
        <taxon>Lutispora</taxon>
    </lineage>
</organism>
<evidence type="ECO:0000313" key="15">
    <source>
        <dbReference type="EMBL" id="SHJ04274.1"/>
    </source>
</evidence>
<keyword evidence="10 13" id="KW-0067">ATP-binding</keyword>
<evidence type="ECO:0000256" key="13">
    <source>
        <dbReference type="HAMAP-Rule" id="MF_00328"/>
    </source>
</evidence>
<keyword evidence="8 13" id="KW-0547">Nucleotide-binding</keyword>
<evidence type="ECO:0000256" key="3">
    <source>
        <dbReference type="ARBA" id="ARBA00005790"/>
    </source>
</evidence>
<evidence type="ECO:0000259" key="14">
    <source>
        <dbReference type="PROSITE" id="PS50052"/>
    </source>
</evidence>
<dbReference type="InterPro" id="IPR020590">
    <property type="entry name" value="Guanylate_kinase_CS"/>
</dbReference>
<keyword evidence="16" id="KW-1185">Reference proteome</keyword>
<dbReference type="FunFam" id="3.30.63.10:FF:000002">
    <property type="entry name" value="Guanylate kinase 1"/>
    <property type="match status" value="1"/>
</dbReference>
<keyword evidence="6 13" id="KW-0963">Cytoplasm</keyword>
<keyword evidence="7 13" id="KW-0808">Transferase</keyword>
<dbReference type="Pfam" id="PF00625">
    <property type="entry name" value="Guanylate_kin"/>
    <property type="match status" value="1"/>
</dbReference>
<evidence type="ECO:0000256" key="12">
    <source>
        <dbReference type="ARBA" id="ARBA00048594"/>
    </source>
</evidence>
<name>A0A1M6G2Z4_9FIRM</name>
<dbReference type="Gene3D" id="3.40.50.300">
    <property type="entry name" value="P-loop containing nucleotide triphosphate hydrolases"/>
    <property type="match status" value="1"/>
</dbReference>
<dbReference type="SUPFAM" id="SSF52540">
    <property type="entry name" value="P-loop containing nucleoside triphosphate hydrolases"/>
    <property type="match status" value="1"/>
</dbReference>
<dbReference type="PROSITE" id="PS00856">
    <property type="entry name" value="GUANYLATE_KINASE_1"/>
    <property type="match status" value="1"/>
</dbReference>
<dbReference type="InterPro" id="IPR008144">
    <property type="entry name" value="Guanylate_kin-like_dom"/>
</dbReference>
<feature type="binding site" evidence="13">
    <location>
        <begin position="13"/>
        <end position="20"/>
    </location>
    <ligand>
        <name>ATP</name>
        <dbReference type="ChEBI" id="CHEBI:30616"/>
    </ligand>
</feature>
<dbReference type="InterPro" id="IPR017665">
    <property type="entry name" value="Guanylate_kinase"/>
</dbReference>
<evidence type="ECO:0000256" key="6">
    <source>
        <dbReference type="ARBA" id="ARBA00022490"/>
    </source>
</evidence>
<comment type="function">
    <text evidence="1 13">Essential for recycling GMP and indirectly, cGMP.</text>
</comment>
<dbReference type="InterPro" id="IPR008145">
    <property type="entry name" value="GK/Ca_channel_bsu"/>
</dbReference>
<evidence type="ECO:0000256" key="2">
    <source>
        <dbReference type="ARBA" id="ARBA00004496"/>
    </source>
</evidence>
<dbReference type="Gene3D" id="3.30.63.10">
    <property type="entry name" value="Guanylate Kinase phosphate binding domain"/>
    <property type="match status" value="1"/>
</dbReference>
<dbReference type="PANTHER" id="PTHR23117">
    <property type="entry name" value="GUANYLATE KINASE-RELATED"/>
    <property type="match status" value="1"/>
</dbReference>
<dbReference type="FunFam" id="3.40.50.300:FF:000855">
    <property type="entry name" value="Guanylate kinase"/>
    <property type="match status" value="1"/>
</dbReference>
<dbReference type="InterPro" id="IPR027417">
    <property type="entry name" value="P-loop_NTPase"/>
</dbReference>
<dbReference type="SMART" id="SM00072">
    <property type="entry name" value="GuKc"/>
    <property type="match status" value="1"/>
</dbReference>
<comment type="catalytic activity">
    <reaction evidence="12 13">
        <text>GMP + ATP = GDP + ADP</text>
        <dbReference type="Rhea" id="RHEA:20780"/>
        <dbReference type="ChEBI" id="CHEBI:30616"/>
        <dbReference type="ChEBI" id="CHEBI:58115"/>
        <dbReference type="ChEBI" id="CHEBI:58189"/>
        <dbReference type="ChEBI" id="CHEBI:456216"/>
        <dbReference type="EC" id="2.7.4.8"/>
    </reaction>
</comment>
<dbReference type="GO" id="GO:0005524">
    <property type="term" value="F:ATP binding"/>
    <property type="evidence" value="ECO:0007669"/>
    <property type="project" value="UniProtKB-UniRule"/>
</dbReference>
<dbReference type="Proteomes" id="UP000184442">
    <property type="component" value="Unassembled WGS sequence"/>
</dbReference>
<dbReference type="GO" id="GO:0005829">
    <property type="term" value="C:cytosol"/>
    <property type="evidence" value="ECO:0007669"/>
    <property type="project" value="TreeGrafter"/>
</dbReference>
<comment type="subcellular location">
    <subcellularLocation>
        <location evidence="2 13">Cytoplasm</location>
    </subcellularLocation>
</comment>
<proteinExistence type="inferred from homology"/>
<dbReference type="STRING" id="1122184.SAMN02745176_02193"/>
<dbReference type="PANTHER" id="PTHR23117:SF13">
    <property type="entry name" value="GUANYLATE KINASE"/>
    <property type="match status" value="1"/>
</dbReference>
<dbReference type="CDD" id="cd00071">
    <property type="entry name" value="GMPK"/>
    <property type="match status" value="1"/>
</dbReference>
<evidence type="ECO:0000313" key="16">
    <source>
        <dbReference type="Proteomes" id="UP000184442"/>
    </source>
</evidence>
<dbReference type="EC" id="2.7.4.8" evidence="4 13"/>
<accession>A0A1M6G2Z4</accession>
<dbReference type="RefSeq" id="WP_073026242.1">
    <property type="nucleotide sequence ID" value="NZ_FQZS01000014.1"/>
</dbReference>
<evidence type="ECO:0000256" key="9">
    <source>
        <dbReference type="ARBA" id="ARBA00022777"/>
    </source>
</evidence>
<feature type="domain" description="Guanylate kinase-like" evidence="14">
    <location>
        <begin position="6"/>
        <end position="185"/>
    </location>
</feature>
<dbReference type="OrthoDB" id="9808150at2"/>
<protein>
    <recommendedName>
        <fullName evidence="5 13">Guanylate kinase</fullName>
        <ecNumber evidence="4 13">2.7.4.8</ecNumber>
    </recommendedName>
    <alternativeName>
        <fullName evidence="11 13">GMP kinase</fullName>
    </alternativeName>
</protein>
<comment type="similarity">
    <text evidence="3 13">Belongs to the guanylate kinase family.</text>
</comment>
<dbReference type="NCBIfam" id="TIGR03263">
    <property type="entry name" value="guanyl_kin"/>
    <property type="match status" value="1"/>
</dbReference>
<keyword evidence="9 13" id="KW-0418">Kinase</keyword>
<dbReference type="GO" id="GO:0004385">
    <property type="term" value="F:GMP kinase activity"/>
    <property type="evidence" value="ECO:0007669"/>
    <property type="project" value="UniProtKB-UniRule"/>
</dbReference>
<evidence type="ECO:0000256" key="1">
    <source>
        <dbReference type="ARBA" id="ARBA00003531"/>
    </source>
</evidence>